<accession>A0A7Y9GK93</accession>
<protein>
    <recommendedName>
        <fullName evidence="1">Protein NO VEIN C-terminal domain-containing protein</fullName>
    </recommendedName>
</protein>
<dbReference type="EMBL" id="JACCBT010000001">
    <property type="protein sequence ID" value="NYE17954.1"/>
    <property type="molecule type" value="Genomic_DNA"/>
</dbReference>
<dbReference type="InterPro" id="IPR024975">
    <property type="entry name" value="NOV_C"/>
</dbReference>
<proteinExistence type="predicted"/>
<feature type="domain" description="Protein NO VEIN C-terminal" evidence="1">
    <location>
        <begin position="149"/>
        <end position="203"/>
    </location>
</feature>
<dbReference type="RefSeq" id="WP_179838221.1">
    <property type="nucleotide sequence ID" value="NZ_BMRD01000003.1"/>
</dbReference>
<evidence type="ECO:0000313" key="3">
    <source>
        <dbReference type="Proteomes" id="UP000591272"/>
    </source>
</evidence>
<reference evidence="2 3" key="1">
    <citation type="submission" date="2020-07" db="EMBL/GenBank/DDBJ databases">
        <title>Sequencing the genomes of 1000 actinobacteria strains.</title>
        <authorList>
            <person name="Klenk H.-P."/>
        </authorList>
    </citation>
    <scope>NUCLEOTIDE SEQUENCE [LARGE SCALE GENOMIC DNA]</scope>
    <source>
        <strain evidence="2 3">DSM 43461</strain>
    </source>
</reference>
<comment type="caution">
    <text evidence="2">The sequence shown here is derived from an EMBL/GenBank/DDBJ whole genome shotgun (WGS) entry which is preliminary data.</text>
</comment>
<name>A0A7Y9GK93_9ACTN</name>
<evidence type="ECO:0000259" key="1">
    <source>
        <dbReference type="Pfam" id="PF13020"/>
    </source>
</evidence>
<gene>
    <name evidence="2" type="ORF">BJ999_008250</name>
</gene>
<dbReference type="Pfam" id="PF13020">
    <property type="entry name" value="NOV_C"/>
    <property type="match status" value="1"/>
</dbReference>
<evidence type="ECO:0000313" key="2">
    <source>
        <dbReference type="EMBL" id="NYE17954.1"/>
    </source>
</evidence>
<organism evidence="2 3">
    <name type="scientific">Actinomadura citrea</name>
    <dbReference type="NCBI Taxonomy" id="46158"/>
    <lineage>
        <taxon>Bacteria</taxon>
        <taxon>Bacillati</taxon>
        <taxon>Actinomycetota</taxon>
        <taxon>Actinomycetes</taxon>
        <taxon>Streptosporangiales</taxon>
        <taxon>Thermomonosporaceae</taxon>
        <taxon>Actinomadura</taxon>
    </lineage>
</organism>
<keyword evidence="3" id="KW-1185">Reference proteome</keyword>
<sequence length="279" mass="30571">MPVPPDPVLRAAFRWLEKLPLNGRARCRALFTTHAEYSDISPTQYDAAYRWLAEAGLLQNPDEALPAGELIFRAALLTGDVSWFPDADVHVRVPAELPLDAARAAAALGLSDFEAYQGIHALWGKVDAAERSRIGAAGETALVELLSSSTAAGIEHVAAYSDGYGYDIGVHAGRHSLHIEAKATTRRNRLTFFLSRREYEVMRCDPLWQLVVLQLTDRFAIRAIGSVASSWIKAQVPEDQGLYGRWEACRVEVPAEQAVSGIPRLAPVLDQEASTLLRG</sequence>
<dbReference type="AlphaFoldDB" id="A0A7Y9GK93"/>
<dbReference type="Proteomes" id="UP000591272">
    <property type="component" value="Unassembled WGS sequence"/>
</dbReference>